<proteinExistence type="predicted"/>
<evidence type="ECO:0000313" key="2">
    <source>
        <dbReference type="Proteomes" id="UP000807306"/>
    </source>
</evidence>
<name>A0A9P6ELB2_9AGAR</name>
<accession>A0A9P6ELB2</accession>
<organism evidence="1 2">
    <name type="scientific">Crepidotus variabilis</name>
    <dbReference type="NCBI Taxonomy" id="179855"/>
    <lineage>
        <taxon>Eukaryota</taxon>
        <taxon>Fungi</taxon>
        <taxon>Dikarya</taxon>
        <taxon>Basidiomycota</taxon>
        <taxon>Agaricomycotina</taxon>
        <taxon>Agaricomycetes</taxon>
        <taxon>Agaricomycetidae</taxon>
        <taxon>Agaricales</taxon>
        <taxon>Agaricineae</taxon>
        <taxon>Crepidotaceae</taxon>
        <taxon>Crepidotus</taxon>
    </lineage>
</organism>
<protein>
    <recommendedName>
        <fullName evidence="3">BTB domain-containing protein</fullName>
    </recommendedName>
</protein>
<reference evidence="1" key="1">
    <citation type="submission" date="2020-11" db="EMBL/GenBank/DDBJ databases">
        <authorList>
            <consortium name="DOE Joint Genome Institute"/>
            <person name="Ahrendt S."/>
            <person name="Riley R."/>
            <person name="Andreopoulos W."/>
            <person name="Labutti K."/>
            <person name="Pangilinan J."/>
            <person name="Ruiz-Duenas F.J."/>
            <person name="Barrasa J.M."/>
            <person name="Sanchez-Garcia M."/>
            <person name="Camarero S."/>
            <person name="Miyauchi S."/>
            <person name="Serrano A."/>
            <person name="Linde D."/>
            <person name="Babiker R."/>
            <person name="Drula E."/>
            <person name="Ayuso-Fernandez I."/>
            <person name="Pacheco R."/>
            <person name="Padilla G."/>
            <person name="Ferreira P."/>
            <person name="Barriuso J."/>
            <person name="Kellner H."/>
            <person name="Castanera R."/>
            <person name="Alfaro M."/>
            <person name="Ramirez L."/>
            <person name="Pisabarro A.G."/>
            <person name="Kuo A."/>
            <person name="Tritt A."/>
            <person name="Lipzen A."/>
            <person name="He G."/>
            <person name="Yan M."/>
            <person name="Ng V."/>
            <person name="Cullen D."/>
            <person name="Martin F."/>
            <person name="Rosso M.-N."/>
            <person name="Henrissat B."/>
            <person name="Hibbett D."/>
            <person name="Martinez A.T."/>
            <person name="Grigoriev I.V."/>
        </authorList>
    </citation>
    <scope>NUCLEOTIDE SEQUENCE</scope>
    <source>
        <strain evidence="1">CBS 506.95</strain>
    </source>
</reference>
<dbReference type="EMBL" id="MU157837">
    <property type="protein sequence ID" value="KAF9530892.1"/>
    <property type="molecule type" value="Genomic_DNA"/>
</dbReference>
<dbReference type="OrthoDB" id="3184970at2759"/>
<dbReference type="AlphaFoldDB" id="A0A9P6ELB2"/>
<dbReference type="Proteomes" id="UP000807306">
    <property type="component" value="Unassembled WGS sequence"/>
</dbReference>
<evidence type="ECO:0000313" key="1">
    <source>
        <dbReference type="EMBL" id="KAF9530892.1"/>
    </source>
</evidence>
<keyword evidence="2" id="KW-1185">Reference proteome</keyword>
<evidence type="ECO:0008006" key="3">
    <source>
        <dbReference type="Google" id="ProtNLM"/>
    </source>
</evidence>
<gene>
    <name evidence="1" type="ORF">CPB83DRAFT_849826</name>
</gene>
<comment type="caution">
    <text evidence="1">The sequence shown here is derived from an EMBL/GenBank/DDBJ whole genome shotgun (WGS) entry which is preliminary data.</text>
</comment>
<sequence>MMIKEVDDPNADLVFQSSDFVQFRILGAHLKTATDGFPVSEHVVAEEDSPIPLQETGQVLELLFQFVHPPTTRPEQWRQPDVNKMGNEVFFALAEAAEKYTVFAAMSICFTRMDCSLYAVHRCKTVNHTHRHG</sequence>